<dbReference type="Gene3D" id="3.40.50.20">
    <property type="match status" value="1"/>
</dbReference>
<name>A0A0J6VPE9_MYCCU</name>
<dbReference type="GO" id="GO:0008716">
    <property type="term" value="F:D-alanine-D-alanine ligase activity"/>
    <property type="evidence" value="ECO:0007669"/>
    <property type="project" value="InterPro"/>
</dbReference>
<evidence type="ECO:0000313" key="6">
    <source>
        <dbReference type="Proteomes" id="UP000036176"/>
    </source>
</evidence>
<accession>A0A0J6VPE9</accession>
<comment type="similarity">
    <text evidence="1">Belongs to the D-alanine--D-alanine ligase family.</text>
</comment>
<comment type="caution">
    <text evidence="5">The sequence shown here is derived from an EMBL/GenBank/DDBJ whole genome shotgun (WGS) entry which is preliminary data.</text>
</comment>
<keyword evidence="6" id="KW-1185">Reference proteome</keyword>
<dbReference type="PANTHER" id="PTHR23132">
    <property type="entry name" value="D-ALANINE--D-ALANINE LIGASE"/>
    <property type="match status" value="1"/>
</dbReference>
<gene>
    <name evidence="5" type="primary">vanB</name>
    <name evidence="5" type="ORF">MCHUDSM44219_04666</name>
</gene>
<evidence type="ECO:0000256" key="2">
    <source>
        <dbReference type="ARBA" id="ARBA00022598"/>
    </source>
</evidence>
<dbReference type="AlphaFoldDB" id="A0A0J6VPE9"/>
<keyword evidence="2 5" id="KW-0436">Ligase</keyword>
<dbReference type="EMBL" id="JYNX01000061">
    <property type="protein sequence ID" value="KMO72950.1"/>
    <property type="molecule type" value="Genomic_DNA"/>
</dbReference>
<dbReference type="InterPro" id="IPR013815">
    <property type="entry name" value="ATP_grasp_subdomain_1"/>
</dbReference>
<evidence type="ECO:0000256" key="3">
    <source>
        <dbReference type="PROSITE-ProRule" id="PRU00409"/>
    </source>
</evidence>
<evidence type="ECO:0000256" key="1">
    <source>
        <dbReference type="ARBA" id="ARBA00010871"/>
    </source>
</evidence>
<reference evidence="5 6" key="1">
    <citation type="journal article" date="2015" name="Genome Biol. Evol.">
        <title>Characterization of Three Mycobacterium spp. with Potential Use in Bioremediation by Genome Sequencing and Comparative Genomics.</title>
        <authorList>
            <person name="Das S."/>
            <person name="Pettersson B.M."/>
            <person name="Behra P.R."/>
            <person name="Ramesh M."/>
            <person name="Dasgupta S."/>
            <person name="Bhattacharya A."/>
            <person name="Kirsebom L.A."/>
        </authorList>
    </citation>
    <scope>NUCLEOTIDE SEQUENCE [LARGE SCALE GENOMIC DNA]</scope>
    <source>
        <strain evidence="5 6">DSM 44219</strain>
    </source>
</reference>
<dbReference type="Proteomes" id="UP000036176">
    <property type="component" value="Unassembled WGS sequence"/>
</dbReference>
<dbReference type="SUPFAM" id="SSF56059">
    <property type="entry name" value="Glutathione synthetase ATP-binding domain-like"/>
    <property type="match status" value="1"/>
</dbReference>
<dbReference type="GO" id="GO:0046872">
    <property type="term" value="F:metal ion binding"/>
    <property type="evidence" value="ECO:0007669"/>
    <property type="project" value="InterPro"/>
</dbReference>
<organism evidence="5 6">
    <name type="scientific">Mycolicibacterium chubuense</name>
    <name type="common">Mycobacterium chubuense</name>
    <dbReference type="NCBI Taxonomy" id="1800"/>
    <lineage>
        <taxon>Bacteria</taxon>
        <taxon>Bacillati</taxon>
        <taxon>Actinomycetota</taxon>
        <taxon>Actinomycetes</taxon>
        <taxon>Mycobacteriales</taxon>
        <taxon>Mycobacteriaceae</taxon>
        <taxon>Mycolicibacterium</taxon>
    </lineage>
</organism>
<dbReference type="PANTHER" id="PTHR23132:SF23">
    <property type="entry name" value="D-ALANINE--D-ALANINE LIGASE B"/>
    <property type="match status" value="1"/>
</dbReference>
<evidence type="ECO:0000259" key="4">
    <source>
        <dbReference type="PROSITE" id="PS50975"/>
    </source>
</evidence>
<dbReference type="EC" id="6.1.2.1" evidence="5"/>
<keyword evidence="3" id="KW-0067">ATP-binding</keyword>
<keyword evidence="3" id="KW-0547">Nucleotide-binding</keyword>
<feature type="domain" description="ATP-grasp" evidence="4">
    <location>
        <begin position="128"/>
        <end position="333"/>
    </location>
</feature>
<dbReference type="Gene3D" id="3.30.1490.20">
    <property type="entry name" value="ATP-grasp fold, A domain"/>
    <property type="match status" value="1"/>
</dbReference>
<dbReference type="InterPro" id="IPR011095">
    <property type="entry name" value="Dala_Dala_lig_C"/>
</dbReference>
<dbReference type="PROSITE" id="PS50975">
    <property type="entry name" value="ATP_GRASP"/>
    <property type="match status" value="1"/>
</dbReference>
<protein>
    <submittedName>
        <fullName evidence="5">Vancomycin B-type resistance protein VanB</fullName>
        <ecNumber evidence="5">6.1.2.1</ecNumber>
    </submittedName>
</protein>
<dbReference type="Pfam" id="PF07478">
    <property type="entry name" value="Dala_Dala_lig_C"/>
    <property type="match status" value="1"/>
</dbReference>
<sequence length="340" mass="35924">MTDLGRNVVQLVGSPVDEFHAELSRLYARASAAALVEHHRVGFAYVAPGGTWQFPDGLDAESLAAAEPLPAAAGIARLADMRADVVLPQMFCQPGMTSYRALLDVLGLPFLGNTAMVMANTADKAVARALVAAHGVAVPAGRVVTRADEVDLPLPVVVKPARSDNSMGVSLVTDRAELGAAVGRASSYSADVLVEAYVPLGREVRCGVLEVDGGLVCLPLEEYALDAPIRLPADKLDRSGGGDLRLVAGDAGRAWIVSDDDPVVEPVWRAARACFRALGCRHYGLFDFRIDPDGVPWFLEAGPYCSFAPSSVIVKMAVAQGFSLPALFDTLCREARVEAA</sequence>
<dbReference type="RefSeq" id="WP_082162349.1">
    <property type="nucleotide sequence ID" value="NZ_JYNX01000061.1"/>
</dbReference>
<dbReference type="InterPro" id="IPR011761">
    <property type="entry name" value="ATP-grasp"/>
</dbReference>
<dbReference type="GO" id="GO:0005524">
    <property type="term" value="F:ATP binding"/>
    <property type="evidence" value="ECO:0007669"/>
    <property type="project" value="UniProtKB-UniRule"/>
</dbReference>
<evidence type="ECO:0000313" key="5">
    <source>
        <dbReference type="EMBL" id="KMO72950.1"/>
    </source>
</evidence>
<dbReference type="PATRIC" id="fig|1800.3.peg.4691"/>
<proteinExistence type="inferred from homology"/>
<dbReference type="GO" id="GO:0160220">
    <property type="term" value="F:D-alanine-(R)-lactate ligase activity"/>
    <property type="evidence" value="ECO:0007669"/>
    <property type="project" value="UniProtKB-EC"/>
</dbReference>
<dbReference type="Gene3D" id="3.30.470.20">
    <property type="entry name" value="ATP-grasp fold, B domain"/>
    <property type="match status" value="1"/>
</dbReference>